<accession>A0AAD7JTH4</accession>
<evidence type="ECO:0000256" key="2">
    <source>
        <dbReference type="SAM" id="Phobius"/>
    </source>
</evidence>
<keyword evidence="2" id="KW-0812">Transmembrane</keyword>
<dbReference type="AlphaFoldDB" id="A0AAD7JTH4"/>
<reference evidence="3" key="1">
    <citation type="submission" date="2023-03" db="EMBL/GenBank/DDBJ databases">
        <title>Massive genome expansion in bonnet fungi (Mycena s.s.) driven by repeated elements and novel gene families across ecological guilds.</title>
        <authorList>
            <consortium name="Lawrence Berkeley National Laboratory"/>
            <person name="Harder C.B."/>
            <person name="Miyauchi S."/>
            <person name="Viragh M."/>
            <person name="Kuo A."/>
            <person name="Thoen E."/>
            <person name="Andreopoulos B."/>
            <person name="Lu D."/>
            <person name="Skrede I."/>
            <person name="Drula E."/>
            <person name="Henrissat B."/>
            <person name="Morin E."/>
            <person name="Kohler A."/>
            <person name="Barry K."/>
            <person name="LaButti K."/>
            <person name="Morin E."/>
            <person name="Salamov A."/>
            <person name="Lipzen A."/>
            <person name="Mereny Z."/>
            <person name="Hegedus B."/>
            <person name="Baldrian P."/>
            <person name="Stursova M."/>
            <person name="Weitz H."/>
            <person name="Taylor A."/>
            <person name="Grigoriev I.V."/>
            <person name="Nagy L.G."/>
            <person name="Martin F."/>
            <person name="Kauserud H."/>
        </authorList>
    </citation>
    <scope>NUCLEOTIDE SEQUENCE</scope>
    <source>
        <strain evidence="3">CBHHK182m</strain>
    </source>
</reference>
<evidence type="ECO:0000313" key="3">
    <source>
        <dbReference type="EMBL" id="KAJ7771688.1"/>
    </source>
</evidence>
<comment type="caution">
    <text evidence="3">The sequence shown here is derived from an EMBL/GenBank/DDBJ whole genome shotgun (WGS) entry which is preliminary data.</text>
</comment>
<dbReference type="Proteomes" id="UP001215598">
    <property type="component" value="Unassembled WGS sequence"/>
</dbReference>
<keyword evidence="4" id="KW-1185">Reference proteome</keyword>
<proteinExistence type="predicted"/>
<sequence length="138" mass="15535">MSTDTSSSSLALAPTPSTSTSTSTNIVDEALLFASSEDTDSDSQPIVPWRTGASPLPRRTVAYVGHTNWRANHAPEGERRHIRIRRRVVRIRRRPRKVDEDGISRDFFLIMALCFVLACLLVVSLRPIALEILWYIDD</sequence>
<gene>
    <name evidence="3" type="ORF">B0H16DRAFT_1714909</name>
</gene>
<feature type="region of interest" description="Disordered" evidence="1">
    <location>
        <begin position="1"/>
        <end position="23"/>
    </location>
</feature>
<evidence type="ECO:0000313" key="4">
    <source>
        <dbReference type="Proteomes" id="UP001215598"/>
    </source>
</evidence>
<name>A0AAD7JTH4_9AGAR</name>
<protein>
    <submittedName>
        <fullName evidence="3">Uncharacterized protein</fullName>
    </submittedName>
</protein>
<feature type="transmembrane region" description="Helical" evidence="2">
    <location>
        <begin position="107"/>
        <end position="136"/>
    </location>
</feature>
<keyword evidence="2" id="KW-0472">Membrane</keyword>
<keyword evidence="2" id="KW-1133">Transmembrane helix</keyword>
<organism evidence="3 4">
    <name type="scientific">Mycena metata</name>
    <dbReference type="NCBI Taxonomy" id="1033252"/>
    <lineage>
        <taxon>Eukaryota</taxon>
        <taxon>Fungi</taxon>
        <taxon>Dikarya</taxon>
        <taxon>Basidiomycota</taxon>
        <taxon>Agaricomycotina</taxon>
        <taxon>Agaricomycetes</taxon>
        <taxon>Agaricomycetidae</taxon>
        <taxon>Agaricales</taxon>
        <taxon>Marasmiineae</taxon>
        <taxon>Mycenaceae</taxon>
        <taxon>Mycena</taxon>
    </lineage>
</organism>
<evidence type="ECO:0000256" key="1">
    <source>
        <dbReference type="SAM" id="MobiDB-lite"/>
    </source>
</evidence>
<dbReference type="EMBL" id="JARKIB010000015">
    <property type="protein sequence ID" value="KAJ7771688.1"/>
    <property type="molecule type" value="Genomic_DNA"/>
</dbReference>